<gene>
    <name evidence="1" type="ORF">EVA_10981</name>
</gene>
<comment type="caution">
    <text evidence="1">The sequence shown here is derived from an EMBL/GenBank/DDBJ whole genome shotgun (WGS) entry which is preliminary data.</text>
</comment>
<dbReference type="AlphaFoldDB" id="J9G0Z5"/>
<organism evidence="1">
    <name type="scientific">gut metagenome</name>
    <dbReference type="NCBI Taxonomy" id="749906"/>
    <lineage>
        <taxon>unclassified sequences</taxon>
        <taxon>metagenomes</taxon>
        <taxon>organismal metagenomes</taxon>
    </lineage>
</organism>
<accession>J9G0Z5</accession>
<dbReference type="EMBL" id="AMCI01003176">
    <property type="protein sequence ID" value="EJX00912.1"/>
    <property type="molecule type" value="Genomic_DNA"/>
</dbReference>
<evidence type="ECO:0000313" key="1">
    <source>
        <dbReference type="EMBL" id="EJX00912.1"/>
    </source>
</evidence>
<reference evidence="1" key="1">
    <citation type="journal article" date="2012" name="PLoS ONE">
        <title>Gene sets for utilization of primary and secondary nutrition supplies in the distal gut of endangered iberian lynx.</title>
        <authorList>
            <person name="Alcaide M."/>
            <person name="Messina E."/>
            <person name="Richter M."/>
            <person name="Bargiela R."/>
            <person name="Peplies J."/>
            <person name="Huws S.A."/>
            <person name="Newbold C.J."/>
            <person name="Golyshin P.N."/>
            <person name="Simon M.A."/>
            <person name="Lopez G."/>
            <person name="Yakimov M.M."/>
            <person name="Ferrer M."/>
        </authorList>
    </citation>
    <scope>NUCLEOTIDE SEQUENCE</scope>
</reference>
<proteinExistence type="predicted"/>
<protein>
    <submittedName>
        <fullName evidence="1">Uncharacterized protein</fullName>
    </submittedName>
</protein>
<sequence length="98" mass="10846">MRVLSSPPLSAAMLFTVGGNWQWSPASITREVRRMAIQHAASRACAASSMKRVLNFWPCINRLLDPTRVEAMTRASLKSSLLMRSSSSVARLFSLSSF</sequence>
<name>J9G0Z5_9ZZZZ</name>